<evidence type="ECO:0000313" key="2">
    <source>
        <dbReference type="EMBL" id="CCO66114.1"/>
    </source>
</evidence>
<sequence length="465" mass="52401">MSSSMLLAMERFSRPNSFQQDDDDDNNALAGNSKFQRCFFSLNASALQFVSSLRVTLEHVLTLESFILCMISSASVLTFSLYEVNGHRLAANVSWAVISFVIIFPLTSSLSEAFKRRERALEHVATFKATLVSYFYGHRDWDWYAPGHLIGSQKSNTTRKERGRMLLPKGHADKVRLIVVDLISNARDVLCMRSAHRLMHLNTVKGREAKMKAMKMHSRLCDDVLSAFNKLSMCTEELKYVGFPGNEAARLRNYLTTCMTAWENLRLIKTYRTPIATRAFARVYIFVHPMFWGPYYANLVTSMLRDEEDGTTNPSESTKIWVLAYACLLSCLSSLAMFGLFNVRYKLEDPFAKRILVKMGNNDVEVGETTVVSTTTDEFTDAKRWEMDSTHFGYSSRDQINVHGEFGEIARAISTDLEHEMPNACGGGPVKEVWVDVEVGDGEGGPPSLSALEQVSVQTFGSHEK</sequence>
<dbReference type="OrthoDB" id="536576at2759"/>
<dbReference type="GeneID" id="19014889"/>
<dbReference type="eggNOG" id="ENOG502S25I">
    <property type="taxonomic scope" value="Eukaryota"/>
</dbReference>
<dbReference type="EMBL" id="FO082272">
    <property type="protein sequence ID" value="CCO66114.1"/>
    <property type="molecule type" value="Genomic_DNA"/>
</dbReference>
<dbReference type="RefSeq" id="XP_007512026.1">
    <property type="nucleotide sequence ID" value="XM_007511964.1"/>
</dbReference>
<protein>
    <submittedName>
        <fullName evidence="2">Uncharacterized protein</fullName>
    </submittedName>
</protein>
<dbReference type="Proteomes" id="UP000198341">
    <property type="component" value="Chromosome 7"/>
</dbReference>
<dbReference type="STRING" id="41875.K8FHS2"/>
<dbReference type="PANTHER" id="PTHR36970">
    <property type="entry name" value="UNNAMED PRODUCT"/>
    <property type="match status" value="1"/>
</dbReference>
<proteinExistence type="predicted"/>
<gene>
    <name evidence="2" type="ORF">Bathy07g04000</name>
</gene>
<accession>K8FHS2</accession>
<name>K8FHS2_9CHLO</name>
<keyword evidence="3" id="KW-1185">Reference proteome</keyword>
<evidence type="ECO:0000313" key="3">
    <source>
        <dbReference type="Proteomes" id="UP000198341"/>
    </source>
</evidence>
<feature type="transmembrane region" description="Helical" evidence="1">
    <location>
        <begin position="320"/>
        <end position="343"/>
    </location>
</feature>
<dbReference type="PANTHER" id="PTHR36970:SF1">
    <property type="entry name" value="BESTROPHIN HOMOLOG"/>
    <property type="match status" value="1"/>
</dbReference>
<keyword evidence="1" id="KW-1133">Transmembrane helix</keyword>
<feature type="transmembrane region" description="Helical" evidence="1">
    <location>
        <begin position="93"/>
        <end position="111"/>
    </location>
</feature>
<reference evidence="2 3" key="1">
    <citation type="submission" date="2011-10" db="EMBL/GenBank/DDBJ databases">
        <authorList>
            <person name="Genoscope - CEA"/>
        </authorList>
    </citation>
    <scope>NUCLEOTIDE SEQUENCE [LARGE SCALE GENOMIC DNA]</scope>
    <source>
        <strain evidence="2 3">RCC 1105</strain>
    </source>
</reference>
<organism evidence="2 3">
    <name type="scientific">Bathycoccus prasinos</name>
    <dbReference type="NCBI Taxonomy" id="41875"/>
    <lineage>
        <taxon>Eukaryota</taxon>
        <taxon>Viridiplantae</taxon>
        <taxon>Chlorophyta</taxon>
        <taxon>Mamiellophyceae</taxon>
        <taxon>Mamiellales</taxon>
        <taxon>Bathycoccaceae</taxon>
        <taxon>Bathycoccus</taxon>
    </lineage>
</organism>
<feature type="transmembrane region" description="Helical" evidence="1">
    <location>
        <begin position="60"/>
        <end position="81"/>
    </location>
</feature>
<dbReference type="AlphaFoldDB" id="K8FHS2"/>
<keyword evidence="1" id="KW-0812">Transmembrane</keyword>
<keyword evidence="1" id="KW-0472">Membrane</keyword>
<dbReference type="KEGG" id="bpg:Bathy07g04000"/>
<feature type="transmembrane region" description="Helical" evidence="1">
    <location>
        <begin position="279"/>
        <end position="297"/>
    </location>
</feature>
<evidence type="ECO:0000256" key="1">
    <source>
        <dbReference type="SAM" id="Phobius"/>
    </source>
</evidence>